<dbReference type="GO" id="GO:0005730">
    <property type="term" value="C:nucleolus"/>
    <property type="evidence" value="ECO:0007669"/>
    <property type="project" value="UniProtKB-SubCell"/>
</dbReference>
<keyword evidence="4" id="KW-0694">RNA-binding</keyword>
<dbReference type="GO" id="GO:0000480">
    <property type="term" value="P:endonucleolytic cleavage in 5'-ETS of tricistronic rRNA transcript (SSU-rRNA, 5.8S rRNA, LSU-rRNA)"/>
    <property type="evidence" value="ECO:0007669"/>
    <property type="project" value="TreeGrafter"/>
</dbReference>
<feature type="compositionally biased region" description="Basic and acidic residues" evidence="6">
    <location>
        <begin position="323"/>
        <end position="338"/>
    </location>
</feature>
<dbReference type="InterPro" id="IPR012677">
    <property type="entry name" value="Nucleotide-bd_a/b_plait_sf"/>
</dbReference>
<dbReference type="InterPro" id="IPR034353">
    <property type="entry name" value="ABT1/ESF2_RRM"/>
</dbReference>
<dbReference type="Proteomes" id="UP000291343">
    <property type="component" value="Unassembled WGS sequence"/>
</dbReference>
<dbReference type="InterPro" id="IPR039119">
    <property type="entry name" value="ABT1/Esf2"/>
</dbReference>
<keyword evidence="8" id="KW-1185">Reference proteome</keyword>
<feature type="region of interest" description="Disordered" evidence="6">
    <location>
        <begin position="131"/>
        <end position="152"/>
    </location>
</feature>
<dbReference type="FunCoup" id="A0A482WVP9">
    <property type="interactions" value="1963"/>
</dbReference>
<dbReference type="SMR" id="A0A482WVP9"/>
<evidence type="ECO:0000256" key="3">
    <source>
        <dbReference type="ARBA" id="ARBA00020737"/>
    </source>
</evidence>
<proteinExistence type="inferred from homology"/>
<dbReference type="InParanoid" id="A0A482WVP9"/>
<evidence type="ECO:0000256" key="2">
    <source>
        <dbReference type="ARBA" id="ARBA00005819"/>
    </source>
</evidence>
<comment type="similarity">
    <text evidence="2">Belongs to the ESF2/ABP1 family.</text>
</comment>
<dbReference type="Gene3D" id="3.30.70.330">
    <property type="match status" value="2"/>
</dbReference>
<accession>A0A482WVP9</accession>
<evidence type="ECO:0000256" key="6">
    <source>
        <dbReference type="SAM" id="MobiDB-lite"/>
    </source>
</evidence>
<evidence type="ECO:0000256" key="1">
    <source>
        <dbReference type="ARBA" id="ARBA00004604"/>
    </source>
</evidence>
<dbReference type="InterPro" id="IPR035979">
    <property type="entry name" value="RBD_domain_sf"/>
</dbReference>
<dbReference type="GO" id="GO:0000447">
    <property type="term" value="P:endonucleolytic cleavage in ITS1 to separate SSU-rRNA from 5.8S rRNA and LSU-rRNA from tricistronic rRNA transcript (SSU-rRNA, 5.8S rRNA, LSU-rRNA)"/>
    <property type="evidence" value="ECO:0007669"/>
    <property type="project" value="TreeGrafter"/>
</dbReference>
<dbReference type="AlphaFoldDB" id="A0A482WVP9"/>
<evidence type="ECO:0000313" key="8">
    <source>
        <dbReference type="Proteomes" id="UP000291343"/>
    </source>
</evidence>
<dbReference type="PANTHER" id="PTHR12311:SF7">
    <property type="entry name" value="ACTIVATOR OF BASAL TRANSCRIPTION 1"/>
    <property type="match status" value="1"/>
</dbReference>
<dbReference type="STRING" id="195883.A0A482WVP9"/>
<organism evidence="7 8">
    <name type="scientific">Laodelphax striatellus</name>
    <name type="common">Small brown planthopper</name>
    <name type="synonym">Delphax striatella</name>
    <dbReference type="NCBI Taxonomy" id="195883"/>
    <lineage>
        <taxon>Eukaryota</taxon>
        <taxon>Metazoa</taxon>
        <taxon>Ecdysozoa</taxon>
        <taxon>Arthropoda</taxon>
        <taxon>Hexapoda</taxon>
        <taxon>Insecta</taxon>
        <taxon>Pterygota</taxon>
        <taxon>Neoptera</taxon>
        <taxon>Paraneoptera</taxon>
        <taxon>Hemiptera</taxon>
        <taxon>Auchenorrhyncha</taxon>
        <taxon>Fulgoroidea</taxon>
        <taxon>Delphacidae</taxon>
        <taxon>Criomorphinae</taxon>
        <taxon>Laodelphax</taxon>
    </lineage>
</organism>
<sequence length="345" mass="39968">MSIPDKMEDSDDQVNSKSSNDGIKKKRKKGMIYLSTIPPFMNVTKITEIMSQYGKVGRVFLQPAPLKPGAAKKKKHSAHFTEGWVEFLSKRVAKEVAENLNNQQISSQKKSRYYDHIWNIKYLPSCHSEMSIPDKMEDSDDQVNSKSSNDGIKKKRKKGMIYLSTIPPFMNVTKITEIMSQYGKVGRVFLQPAPLKPGAAKKKKHSAHFTEGWVEFLSKRVAKEVAENLNNQQISSQKKSRYYDHIWNIKYLPRFKWIHLSERLEYERAVYKQRMRAEIAQVKREASNFAQNVEISEKLAKKKLKTPANVVLHYKQRKTNDEILKNKSSDTKEEDRTEFLSSLFG</sequence>
<protein>
    <recommendedName>
        <fullName evidence="3">Activator of basal transcription 1</fullName>
    </recommendedName>
</protein>
<dbReference type="EMBL" id="QKKF02023871">
    <property type="protein sequence ID" value="RZF37573.1"/>
    <property type="molecule type" value="Genomic_DNA"/>
</dbReference>
<comment type="subcellular location">
    <subcellularLocation>
        <location evidence="1">Nucleus</location>
        <location evidence="1">Nucleolus</location>
    </subcellularLocation>
</comment>
<comment type="caution">
    <text evidence="7">The sequence shown here is derived from an EMBL/GenBank/DDBJ whole genome shotgun (WGS) entry which is preliminary data.</text>
</comment>
<dbReference type="GO" id="GO:0034462">
    <property type="term" value="P:small-subunit processome assembly"/>
    <property type="evidence" value="ECO:0007669"/>
    <property type="project" value="TreeGrafter"/>
</dbReference>
<evidence type="ECO:0000256" key="5">
    <source>
        <dbReference type="ARBA" id="ARBA00023242"/>
    </source>
</evidence>
<evidence type="ECO:0000256" key="4">
    <source>
        <dbReference type="ARBA" id="ARBA00022884"/>
    </source>
</evidence>
<dbReference type="PANTHER" id="PTHR12311">
    <property type="entry name" value="ACTIVATOR OF BASAL TRANSCRIPTION 1"/>
    <property type="match status" value="1"/>
</dbReference>
<gene>
    <name evidence="7" type="ORF">LSTR_LSTR013994</name>
</gene>
<dbReference type="GO" id="GO:0003723">
    <property type="term" value="F:RNA binding"/>
    <property type="evidence" value="ECO:0007669"/>
    <property type="project" value="UniProtKB-KW"/>
</dbReference>
<dbReference type="CDD" id="cd12263">
    <property type="entry name" value="RRM_ABT1_like"/>
    <property type="match status" value="2"/>
</dbReference>
<evidence type="ECO:0000313" key="7">
    <source>
        <dbReference type="EMBL" id="RZF37573.1"/>
    </source>
</evidence>
<dbReference type="GO" id="GO:0000472">
    <property type="term" value="P:endonucleolytic cleavage to generate mature 5'-end of SSU-rRNA from (SSU-rRNA, 5.8S rRNA, LSU-rRNA)"/>
    <property type="evidence" value="ECO:0007669"/>
    <property type="project" value="TreeGrafter"/>
</dbReference>
<feature type="region of interest" description="Disordered" evidence="6">
    <location>
        <begin position="323"/>
        <end position="345"/>
    </location>
</feature>
<feature type="region of interest" description="Disordered" evidence="6">
    <location>
        <begin position="1"/>
        <end position="23"/>
    </location>
</feature>
<dbReference type="OrthoDB" id="287393at2759"/>
<reference evidence="7 8" key="1">
    <citation type="journal article" date="2017" name="Gigascience">
        <title>Genome sequence of the small brown planthopper, Laodelphax striatellus.</title>
        <authorList>
            <person name="Zhu J."/>
            <person name="Jiang F."/>
            <person name="Wang X."/>
            <person name="Yang P."/>
            <person name="Bao Y."/>
            <person name="Zhao W."/>
            <person name="Wang W."/>
            <person name="Lu H."/>
            <person name="Wang Q."/>
            <person name="Cui N."/>
            <person name="Li J."/>
            <person name="Chen X."/>
            <person name="Luo L."/>
            <person name="Yu J."/>
            <person name="Kang L."/>
            <person name="Cui F."/>
        </authorList>
    </citation>
    <scope>NUCLEOTIDE SEQUENCE [LARGE SCALE GENOMIC DNA]</scope>
    <source>
        <strain evidence="7">Lst14</strain>
    </source>
</reference>
<dbReference type="SUPFAM" id="SSF54928">
    <property type="entry name" value="RNA-binding domain, RBD"/>
    <property type="match status" value="1"/>
</dbReference>
<name>A0A482WVP9_LAOST</name>
<keyword evidence="5" id="KW-0539">Nucleus</keyword>